<dbReference type="AlphaFoldDB" id="A0A6N4TLQ9"/>
<keyword evidence="4" id="KW-1185">Reference proteome</keyword>
<dbReference type="SUPFAM" id="SSF54909">
    <property type="entry name" value="Dimeric alpha+beta barrel"/>
    <property type="match status" value="1"/>
</dbReference>
<dbReference type="KEGG" id="aarg:Aargi30884_19150"/>
<dbReference type="PANTHER" id="PTHR37828:SF1">
    <property type="entry name" value="YCII-RELATED DOMAIN-CONTAINING PROTEIN"/>
    <property type="match status" value="1"/>
</dbReference>
<protein>
    <recommendedName>
        <fullName evidence="2">YCII-related domain-containing protein</fullName>
    </recommendedName>
</protein>
<dbReference type="InterPro" id="IPR005545">
    <property type="entry name" value="YCII"/>
</dbReference>
<dbReference type="EMBL" id="AP019695">
    <property type="protein sequence ID" value="BBK23012.1"/>
    <property type="molecule type" value="Genomic_DNA"/>
</dbReference>
<proteinExistence type="inferred from homology"/>
<comment type="similarity">
    <text evidence="1">Belongs to the YciI family.</text>
</comment>
<dbReference type="PANTHER" id="PTHR37828">
    <property type="entry name" value="GSR2449 PROTEIN"/>
    <property type="match status" value="1"/>
</dbReference>
<dbReference type="Gene3D" id="3.30.70.1060">
    <property type="entry name" value="Dimeric alpha+beta barrel"/>
    <property type="match status" value="1"/>
</dbReference>
<dbReference type="InterPro" id="IPR011008">
    <property type="entry name" value="Dimeric_a/b-barrel"/>
</dbReference>
<reference evidence="4" key="1">
    <citation type="submission" date="2019-05" db="EMBL/GenBank/DDBJ databases">
        <title>Complete genome sequencing of Absiella argi strain JCM 30884.</title>
        <authorList>
            <person name="Sakamoto M."/>
            <person name="Murakami T."/>
            <person name="Mori H."/>
        </authorList>
    </citation>
    <scope>NUCLEOTIDE SEQUENCE [LARGE SCALE GENOMIC DNA]</scope>
    <source>
        <strain evidence="4">JCM 30884</strain>
    </source>
</reference>
<evidence type="ECO:0000259" key="2">
    <source>
        <dbReference type="Pfam" id="PF03795"/>
    </source>
</evidence>
<evidence type="ECO:0000313" key="4">
    <source>
        <dbReference type="Proteomes" id="UP000464754"/>
    </source>
</evidence>
<organism evidence="3 4">
    <name type="scientific">Amedibacterium intestinale</name>
    <dbReference type="NCBI Taxonomy" id="2583452"/>
    <lineage>
        <taxon>Bacteria</taxon>
        <taxon>Bacillati</taxon>
        <taxon>Bacillota</taxon>
        <taxon>Erysipelotrichia</taxon>
        <taxon>Erysipelotrichales</taxon>
        <taxon>Erysipelotrichaceae</taxon>
        <taxon>Amedibacterium</taxon>
    </lineage>
</organism>
<accession>A0A6N4TLQ9</accession>
<dbReference type="Proteomes" id="UP000464754">
    <property type="component" value="Chromosome"/>
</dbReference>
<dbReference type="Pfam" id="PF03795">
    <property type="entry name" value="YCII"/>
    <property type="match status" value="1"/>
</dbReference>
<feature type="domain" description="YCII-related" evidence="2">
    <location>
        <begin position="17"/>
        <end position="83"/>
    </location>
</feature>
<name>A0A6N4TLQ9_9FIRM</name>
<evidence type="ECO:0000313" key="3">
    <source>
        <dbReference type="EMBL" id="BBK23012.1"/>
    </source>
</evidence>
<sequence length="98" mass="11480">MQFFIVEGVLKKPELMNDTLLKEHISYTQKAMQKELYLLSGLKEDQTGGIFIIKAENKEALQSYLENEPFYKAGMQTYKITAFDAHYTQEAISFWFQK</sequence>
<evidence type="ECO:0000256" key="1">
    <source>
        <dbReference type="ARBA" id="ARBA00007689"/>
    </source>
</evidence>
<dbReference type="RefSeq" id="WP_115716497.1">
    <property type="nucleotide sequence ID" value="NZ_AP019695.1"/>
</dbReference>
<gene>
    <name evidence="3" type="ORF">Aargi30884_19150</name>
</gene>